<evidence type="ECO:0000313" key="2">
    <source>
        <dbReference type="EMBL" id="EJK47245.1"/>
    </source>
</evidence>
<gene>
    <name evidence="2" type="ORF">THAOC_34047</name>
</gene>
<feature type="transmembrane region" description="Helical" evidence="1">
    <location>
        <begin position="66"/>
        <end position="87"/>
    </location>
</feature>
<sequence length="160" mass="16847">MSSALDMNDFLSFLPSITASDAADPPSTPSTPGDAVDVRRAGGDEYAVCSAPAPNGNVPSCDDCEYPTIGMLSLLALALAVLIAAALPPADYLPNRLESKAHRQRTMPTDFNSRKQGSLFGGNDFGFETQLLLLLYEGYASKKLSPLGTTLRGSSYPGLT</sequence>
<accession>K0R460</accession>
<keyword evidence="1" id="KW-1133">Transmembrane helix</keyword>
<keyword evidence="3" id="KW-1185">Reference proteome</keyword>
<keyword evidence="1" id="KW-0812">Transmembrane</keyword>
<comment type="caution">
    <text evidence="2">The sequence shown here is derived from an EMBL/GenBank/DDBJ whole genome shotgun (WGS) entry which is preliminary data.</text>
</comment>
<evidence type="ECO:0000256" key="1">
    <source>
        <dbReference type="SAM" id="Phobius"/>
    </source>
</evidence>
<organism evidence="2 3">
    <name type="scientific">Thalassiosira oceanica</name>
    <name type="common">Marine diatom</name>
    <dbReference type="NCBI Taxonomy" id="159749"/>
    <lineage>
        <taxon>Eukaryota</taxon>
        <taxon>Sar</taxon>
        <taxon>Stramenopiles</taxon>
        <taxon>Ochrophyta</taxon>
        <taxon>Bacillariophyta</taxon>
        <taxon>Coscinodiscophyceae</taxon>
        <taxon>Thalassiosirophycidae</taxon>
        <taxon>Thalassiosirales</taxon>
        <taxon>Thalassiosiraceae</taxon>
        <taxon>Thalassiosira</taxon>
    </lineage>
</organism>
<evidence type="ECO:0000313" key="3">
    <source>
        <dbReference type="Proteomes" id="UP000266841"/>
    </source>
</evidence>
<dbReference type="EMBL" id="AGNL01047168">
    <property type="protein sequence ID" value="EJK47245.1"/>
    <property type="molecule type" value="Genomic_DNA"/>
</dbReference>
<keyword evidence="1" id="KW-0472">Membrane</keyword>
<reference evidence="2 3" key="1">
    <citation type="journal article" date="2012" name="Genome Biol.">
        <title>Genome and low-iron response of an oceanic diatom adapted to chronic iron limitation.</title>
        <authorList>
            <person name="Lommer M."/>
            <person name="Specht M."/>
            <person name="Roy A.S."/>
            <person name="Kraemer L."/>
            <person name="Andreson R."/>
            <person name="Gutowska M.A."/>
            <person name="Wolf J."/>
            <person name="Bergner S.V."/>
            <person name="Schilhabel M.B."/>
            <person name="Klostermeier U.C."/>
            <person name="Beiko R.G."/>
            <person name="Rosenstiel P."/>
            <person name="Hippler M."/>
            <person name="Laroche J."/>
        </authorList>
    </citation>
    <scope>NUCLEOTIDE SEQUENCE [LARGE SCALE GENOMIC DNA]</scope>
    <source>
        <strain evidence="2 3">CCMP1005</strain>
    </source>
</reference>
<feature type="non-terminal residue" evidence="2">
    <location>
        <position position="160"/>
    </location>
</feature>
<proteinExistence type="predicted"/>
<protein>
    <submittedName>
        <fullName evidence="2">Uncharacterized protein</fullName>
    </submittedName>
</protein>
<name>K0R460_THAOC</name>
<dbReference type="Proteomes" id="UP000266841">
    <property type="component" value="Unassembled WGS sequence"/>
</dbReference>
<dbReference type="AlphaFoldDB" id="K0R460"/>